<organism evidence="5 6">
    <name type="scientific">Lactobacillus porci</name>
    <dbReference type="NCBI Taxonomy" id="2012477"/>
    <lineage>
        <taxon>Bacteria</taxon>
        <taxon>Bacillati</taxon>
        <taxon>Bacillota</taxon>
        <taxon>Bacilli</taxon>
        <taxon>Lactobacillales</taxon>
        <taxon>Lactobacillaceae</taxon>
        <taxon>Lactobacillus</taxon>
    </lineage>
</organism>
<evidence type="ECO:0000256" key="2">
    <source>
        <dbReference type="SAM" id="MobiDB-lite"/>
    </source>
</evidence>
<feature type="compositionally biased region" description="Polar residues" evidence="2">
    <location>
        <begin position="415"/>
        <end position="424"/>
    </location>
</feature>
<dbReference type="NCBIfam" id="TIGR00350">
    <property type="entry name" value="lytR_cpsA_psr"/>
    <property type="match status" value="1"/>
</dbReference>
<dbReference type="PANTHER" id="PTHR33392:SF6">
    <property type="entry name" value="POLYISOPRENYL-TEICHOIC ACID--PEPTIDOGLYCAN TEICHOIC ACID TRANSFERASE TAGU"/>
    <property type="match status" value="1"/>
</dbReference>
<dbReference type="EMBL" id="VUMX01000018">
    <property type="protein sequence ID" value="MST87410.1"/>
    <property type="molecule type" value="Genomic_DNA"/>
</dbReference>
<feature type="region of interest" description="Disordered" evidence="2">
    <location>
        <begin position="372"/>
        <end position="424"/>
    </location>
</feature>
<evidence type="ECO:0000313" key="6">
    <source>
        <dbReference type="Proteomes" id="UP000438120"/>
    </source>
</evidence>
<accession>A0A6A8MF43</accession>
<feature type="compositionally biased region" description="Low complexity" evidence="2">
    <location>
        <begin position="402"/>
        <end position="414"/>
    </location>
</feature>
<evidence type="ECO:0000256" key="1">
    <source>
        <dbReference type="ARBA" id="ARBA00006068"/>
    </source>
</evidence>
<feature type="domain" description="Cell envelope-related transcriptional attenuator" evidence="4">
    <location>
        <begin position="101"/>
        <end position="247"/>
    </location>
</feature>
<reference evidence="5 6" key="1">
    <citation type="submission" date="2019-08" db="EMBL/GenBank/DDBJ databases">
        <title>In-depth cultivation of the pig gut microbiome towards novel bacterial diversity and tailored functional studies.</title>
        <authorList>
            <person name="Wylensek D."/>
            <person name="Hitch T.C.A."/>
            <person name="Clavel T."/>
        </authorList>
    </citation>
    <scope>NUCLEOTIDE SEQUENCE [LARGE SCALE GENOMIC DNA]</scope>
    <source>
        <strain evidence="5 6">Bifido-178-WT-2B</strain>
    </source>
</reference>
<keyword evidence="3" id="KW-0472">Membrane</keyword>
<evidence type="ECO:0000313" key="5">
    <source>
        <dbReference type="EMBL" id="MST87410.1"/>
    </source>
</evidence>
<keyword evidence="6" id="KW-1185">Reference proteome</keyword>
<proteinExistence type="inferred from homology"/>
<dbReference type="Proteomes" id="UP000438120">
    <property type="component" value="Unassembled WGS sequence"/>
</dbReference>
<dbReference type="AlphaFoldDB" id="A0A6A8MF43"/>
<name>A0A6A8MF43_9LACO</name>
<feature type="transmembrane region" description="Helical" evidence="3">
    <location>
        <begin position="28"/>
        <end position="47"/>
    </location>
</feature>
<comment type="similarity">
    <text evidence="1">Belongs to the LytR/CpsA/Psr (LCP) family.</text>
</comment>
<dbReference type="RefSeq" id="WP_154549020.1">
    <property type="nucleotide sequence ID" value="NZ_VUMX01000018.1"/>
</dbReference>
<keyword evidence="3" id="KW-1133">Transmembrane helix</keyword>
<dbReference type="Pfam" id="PF03816">
    <property type="entry name" value="LytR_cpsA_psr"/>
    <property type="match status" value="1"/>
</dbReference>
<keyword evidence="3" id="KW-0812">Transmembrane</keyword>
<protein>
    <submittedName>
        <fullName evidence="5">LytR family transcriptional regulator</fullName>
    </submittedName>
</protein>
<evidence type="ECO:0000256" key="3">
    <source>
        <dbReference type="SAM" id="Phobius"/>
    </source>
</evidence>
<dbReference type="OrthoDB" id="27330at2"/>
<feature type="compositionally biased region" description="Low complexity" evidence="2">
    <location>
        <begin position="381"/>
        <end position="393"/>
    </location>
</feature>
<gene>
    <name evidence="5" type="ORF">FYJ62_07130</name>
</gene>
<dbReference type="InterPro" id="IPR050922">
    <property type="entry name" value="LytR/CpsA/Psr_CW_biosynth"/>
</dbReference>
<sequence>MNNEDRNKIRSTRVGAQHRRRNKVIRNWIIGILGVICMVAVGVGLYARHLYSTAEQAANKAYDQENAVKTTYGEFNGKKPFAVLLLGTDTGALDRTDKMGNTDTLIIVVVNPKKKGYTMYSIPRDTMADMVGDNSGDVAKINSAYARGGAKMTMQTVSDLLNVPVKYYALVNMGGLMKLVNYVGGIYVTPPLTFTYSGFPFKKGVKQHLNGQAALAYSRMRYDDPKGDYGRQLRQREVITKLVAKLATTASLKNFTKIADNLSSNVKTNLSFQVLKSILANYSNCTSNASSDYLQGYSAYIDDAAYQIAPTSELQRLSNKIRKELGLKTATVSNRETELNKLNEANSFDFTSGQTQTYKIYSSSTTVNEVKEKKDSKSSSKKTAASSSAAAQSGTGTNAGTYSYSNSNNSISSYDTNPFSSGGY</sequence>
<evidence type="ECO:0000259" key="4">
    <source>
        <dbReference type="Pfam" id="PF03816"/>
    </source>
</evidence>
<dbReference type="InterPro" id="IPR004474">
    <property type="entry name" value="LytR_CpsA_psr"/>
</dbReference>
<comment type="caution">
    <text evidence="5">The sequence shown here is derived from an EMBL/GenBank/DDBJ whole genome shotgun (WGS) entry which is preliminary data.</text>
</comment>
<dbReference type="PANTHER" id="PTHR33392">
    <property type="entry name" value="POLYISOPRENYL-TEICHOIC ACID--PEPTIDOGLYCAN TEICHOIC ACID TRANSFERASE TAGU"/>
    <property type="match status" value="1"/>
</dbReference>
<dbReference type="Gene3D" id="3.40.630.190">
    <property type="entry name" value="LCP protein"/>
    <property type="match status" value="1"/>
</dbReference>